<gene>
    <name evidence="3" type="ORF">O4G74_02090</name>
</gene>
<organism evidence="3 4">
    <name type="scientific">Henriciella marina</name>
    <dbReference type="NCBI Taxonomy" id="453851"/>
    <lineage>
        <taxon>Bacteria</taxon>
        <taxon>Pseudomonadati</taxon>
        <taxon>Pseudomonadota</taxon>
        <taxon>Alphaproteobacteria</taxon>
        <taxon>Hyphomonadales</taxon>
        <taxon>Hyphomonadaceae</taxon>
        <taxon>Henriciella</taxon>
    </lineage>
</organism>
<protein>
    <submittedName>
        <fullName evidence="3">DUF1311 domain-containing protein</fullName>
    </submittedName>
</protein>
<sequence length="170" mass="19139">MKLQFWAAAAALAVASGPAAFGQSSELESEDSTATIENCLAEAEAGGRNRESCVGRMYDACPGNAGSTLEMVTCITNETAFWDARLNEVYRELIDIYRRRDSEFSDDYNMVARLRDTQRGWIEWRDLKCRFAYDEFRGGTMGRITGADCMMSMTAERVFELEDLKETAEM</sequence>
<keyword evidence="4" id="KW-1185">Reference proteome</keyword>
<accession>A0ABT4LR68</accession>
<dbReference type="Gene3D" id="1.20.1270.180">
    <property type="match status" value="1"/>
</dbReference>
<evidence type="ECO:0000313" key="4">
    <source>
        <dbReference type="Proteomes" id="UP001083770"/>
    </source>
</evidence>
<dbReference type="RefSeq" id="WP_269401013.1">
    <property type="nucleotide sequence ID" value="NZ_JAPWGW010000001.1"/>
</dbReference>
<feature type="chain" id="PRO_5047294633" evidence="1">
    <location>
        <begin position="23"/>
        <end position="170"/>
    </location>
</feature>
<evidence type="ECO:0000313" key="3">
    <source>
        <dbReference type="EMBL" id="MCZ4296839.1"/>
    </source>
</evidence>
<name>A0ABT4LR68_9PROT</name>
<evidence type="ECO:0000256" key="1">
    <source>
        <dbReference type="SAM" id="SignalP"/>
    </source>
</evidence>
<keyword evidence="1" id="KW-0732">Signal</keyword>
<proteinExistence type="predicted"/>
<dbReference type="InterPro" id="IPR009739">
    <property type="entry name" value="LprI-like_N"/>
</dbReference>
<feature type="domain" description="Lysozyme inhibitor LprI-like N-terminal" evidence="2">
    <location>
        <begin position="63"/>
        <end position="161"/>
    </location>
</feature>
<dbReference type="PANTHER" id="PTHR39176">
    <property type="entry name" value="PERIPLASMIC PROTEIN-RELATED"/>
    <property type="match status" value="1"/>
</dbReference>
<dbReference type="PANTHER" id="PTHR39176:SF1">
    <property type="entry name" value="PERIPLASMIC PROTEIN"/>
    <property type="match status" value="1"/>
</dbReference>
<dbReference type="EMBL" id="JAPWGW010000001">
    <property type="protein sequence ID" value="MCZ4296839.1"/>
    <property type="molecule type" value="Genomic_DNA"/>
</dbReference>
<evidence type="ECO:0000259" key="2">
    <source>
        <dbReference type="Pfam" id="PF07007"/>
    </source>
</evidence>
<feature type="signal peptide" evidence="1">
    <location>
        <begin position="1"/>
        <end position="22"/>
    </location>
</feature>
<dbReference type="Proteomes" id="UP001083770">
    <property type="component" value="Unassembled WGS sequence"/>
</dbReference>
<dbReference type="Pfam" id="PF07007">
    <property type="entry name" value="LprI"/>
    <property type="match status" value="1"/>
</dbReference>
<reference evidence="3" key="1">
    <citation type="submission" date="2022-12" db="EMBL/GenBank/DDBJ databases">
        <title>Bacterial isolates from different developmental stages of Nematostella vectensis.</title>
        <authorList>
            <person name="Fraune S."/>
        </authorList>
    </citation>
    <scope>NUCLEOTIDE SEQUENCE</scope>
    <source>
        <strain evidence="3">G21632-S1</strain>
    </source>
</reference>
<comment type="caution">
    <text evidence="3">The sequence shown here is derived from an EMBL/GenBank/DDBJ whole genome shotgun (WGS) entry which is preliminary data.</text>
</comment>